<evidence type="ECO:0000313" key="10">
    <source>
        <dbReference type="EMBL" id="SKC06710.1"/>
    </source>
</evidence>
<reference evidence="10 12" key="2">
    <citation type="submission" date="2017-02" db="EMBL/GenBank/DDBJ databases">
        <authorList>
            <person name="Peterson S.W."/>
        </authorList>
    </citation>
    <scope>NUCLEOTIDE SEQUENCE [LARGE SCALE GENOMIC DNA]</scope>
    <source>
        <strain evidence="10 12">DSM 9653</strain>
    </source>
</reference>
<dbReference type="CDD" id="cd06171">
    <property type="entry name" value="Sigma70_r4"/>
    <property type="match status" value="1"/>
</dbReference>
<organism evidence="9 11">
    <name type="scientific">Bosea thiooxidans</name>
    <dbReference type="NCBI Taxonomy" id="53254"/>
    <lineage>
        <taxon>Bacteria</taxon>
        <taxon>Pseudomonadati</taxon>
        <taxon>Pseudomonadota</taxon>
        <taxon>Alphaproteobacteria</taxon>
        <taxon>Hyphomicrobiales</taxon>
        <taxon>Boseaceae</taxon>
        <taxon>Bosea</taxon>
    </lineage>
</organism>
<dbReference type="Pfam" id="PF04542">
    <property type="entry name" value="Sigma70_r2"/>
    <property type="match status" value="1"/>
</dbReference>
<evidence type="ECO:0000256" key="6">
    <source>
        <dbReference type="RuleBase" id="RU000716"/>
    </source>
</evidence>
<proteinExistence type="inferred from homology"/>
<dbReference type="InterPro" id="IPR000838">
    <property type="entry name" value="RNA_pol_sigma70_ECF_CS"/>
</dbReference>
<dbReference type="InterPro" id="IPR039425">
    <property type="entry name" value="RNA_pol_sigma-70-like"/>
</dbReference>
<dbReference type="SUPFAM" id="SSF88946">
    <property type="entry name" value="Sigma2 domain of RNA polymerase sigma factors"/>
    <property type="match status" value="1"/>
</dbReference>
<dbReference type="InterPro" id="IPR013324">
    <property type="entry name" value="RNA_pol_sigma_r3/r4-like"/>
</dbReference>
<evidence type="ECO:0000256" key="1">
    <source>
        <dbReference type="ARBA" id="ARBA00010641"/>
    </source>
</evidence>
<evidence type="ECO:0000313" key="11">
    <source>
        <dbReference type="Proteomes" id="UP000051562"/>
    </source>
</evidence>
<dbReference type="PROSITE" id="PS01063">
    <property type="entry name" value="SIGMA70_ECF"/>
    <property type="match status" value="1"/>
</dbReference>
<dbReference type="PANTHER" id="PTHR43133:SF25">
    <property type="entry name" value="RNA POLYMERASE SIGMA FACTOR RFAY-RELATED"/>
    <property type="match status" value="1"/>
</dbReference>
<dbReference type="Pfam" id="PF08281">
    <property type="entry name" value="Sigma70_r4_2"/>
    <property type="match status" value="1"/>
</dbReference>
<evidence type="ECO:0000256" key="2">
    <source>
        <dbReference type="ARBA" id="ARBA00023015"/>
    </source>
</evidence>
<evidence type="ECO:0000313" key="12">
    <source>
        <dbReference type="Proteomes" id="UP000190130"/>
    </source>
</evidence>
<evidence type="ECO:0000259" key="8">
    <source>
        <dbReference type="Pfam" id="PF08281"/>
    </source>
</evidence>
<dbReference type="Proteomes" id="UP000051562">
    <property type="component" value="Unassembled WGS sequence"/>
</dbReference>
<dbReference type="InterPro" id="IPR013325">
    <property type="entry name" value="RNA_pol_sigma_r2"/>
</dbReference>
<evidence type="ECO:0000256" key="5">
    <source>
        <dbReference type="ARBA" id="ARBA00023163"/>
    </source>
</evidence>
<comment type="similarity">
    <text evidence="1 6">Belongs to the sigma-70 factor family. ECF subfamily.</text>
</comment>
<reference evidence="9 11" key="1">
    <citation type="submission" date="2015-10" db="EMBL/GenBank/DDBJ databases">
        <title>Draft genome of Bosea thiooxidans.</title>
        <authorList>
            <person name="Wang X."/>
        </authorList>
    </citation>
    <scope>NUCLEOTIDE SEQUENCE [LARGE SCALE GENOMIC DNA]</scope>
    <source>
        <strain evidence="9 11">CGMCC 9174</strain>
    </source>
</reference>
<dbReference type="STRING" id="53254.SAMN05660750_04002"/>
<keyword evidence="11" id="KW-1185">Reference proteome</keyword>
<dbReference type="AlphaFoldDB" id="A0A0Q3PKV6"/>
<dbReference type="GO" id="GO:0003677">
    <property type="term" value="F:DNA binding"/>
    <property type="evidence" value="ECO:0007669"/>
    <property type="project" value="UniProtKB-KW"/>
</dbReference>
<keyword evidence="4 6" id="KW-0238">DNA-binding</keyword>
<dbReference type="NCBIfam" id="NF009199">
    <property type="entry name" value="PRK12547.1"/>
    <property type="match status" value="1"/>
</dbReference>
<dbReference type="EMBL" id="LMAR01000037">
    <property type="protein sequence ID" value="KQK30374.1"/>
    <property type="molecule type" value="Genomic_DNA"/>
</dbReference>
<dbReference type="Gene3D" id="1.10.1740.10">
    <property type="match status" value="1"/>
</dbReference>
<dbReference type="InterPro" id="IPR007627">
    <property type="entry name" value="RNA_pol_sigma70_r2"/>
</dbReference>
<evidence type="ECO:0000313" key="9">
    <source>
        <dbReference type="EMBL" id="KQK30374.1"/>
    </source>
</evidence>
<dbReference type="GO" id="GO:0006352">
    <property type="term" value="P:DNA-templated transcription initiation"/>
    <property type="evidence" value="ECO:0007669"/>
    <property type="project" value="InterPro"/>
</dbReference>
<dbReference type="InterPro" id="IPR013249">
    <property type="entry name" value="RNA_pol_sigma70_r4_t2"/>
</dbReference>
<dbReference type="Gene3D" id="1.10.10.10">
    <property type="entry name" value="Winged helix-like DNA-binding domain superfamily/Winged helix DNA-binding domain"/>
    <property type="match status" value="1"/>
</dbReference>
<name>A0A0Q3PKV6_9HYPH</name>
<evidence type="ECO:0000256" key="3">
    <source>
        <dbReference type="ARBA" id="ARBA00023082"/>
    </source>
</evidence>
<dbReference type="PANTHER" id="PTHR43133">
    <property type="entry name" value="RNA POLYMERASE ECF-TYPE SIGMA FACTO"/>
    <property type="match status" value="1"/>
</dbReference>
<feature type="domain" description="RNA polymerase sigma-70 region 2" evidence="7">
    <location>
        <begin position="28"/>
        <end position="90"/>
    </location>
</feature>
<dbReference type="RefSeq" id="WP_055728397.1">
    <property type="nucleotide sequence ID" value="NZ_FUYX01000012.1"/>
</dbReference>
<dbReference type="Proteomes" id="UP000190130">
    <property type="component" value="Unassembled WGS sequence"/>
</dbReference>
<dbReference type="InterPro" id="IPR036388">
    <property type="entry name" value="WH-like_DNA-bd_sf"/>
</dbReference>
<dbReference type="OrthoDB" id="9803470at2"/>
<evidence type="ECO:0000259" key="7">
    <source>
        <dbReference type="Pfam" id="PF04542"/>
    </source>
</evidence>
<keyword evidence="3 6" id="KW-0731">Sigma factor</keyword>
<keyword evidence="5 6" id="KW-0804">Transcription</keyword>
<feature type="domain" description="RNA polymerase sigma factor 70 region 4 type 2" evidence="8">
    <location>
        <begin position="117"/>
        <end position="168"/>
    </location>
</feature>
<dbReference type="SUPFAM" id="SSF88659">
    <property type="entry name" value="Sigma3 and sigma4 domains of RNA polymerase sigma factors"/>
    <property type="match status" value="1"/>
</dbReference>
<evidence type="ECO:0000256" key="4">
    <source>
        <dbReference type="ARBA" id="ARBA00023125"/>
    </source>
</evidence>
<dbReference type="GO" id="GO:0016987">
    <property type="term" value="F:sigma factor activity"/>
    <property type="evidence" value="ECO:0007669"/>
    <property type="project" value="UniProtKB-KW"/>
</dbReference>
<dbReference type="NCBIfam" id="TIGR02937">
    <property type="entry name" value="sigma70-ECF"/>
    <property type="match status" value="1"/>
</dbReference>
<dbReference type="InterPro" id="IPR014284">
    <property type="entry name" value="RNA_pol_sigma-70_dom"/>
</dbReference>
<dbReference type="EMBL" id="FUYX01000012">
    <property type="protein sequence ID" value="SKC06710.1"/>
    <property type="molecule type" value="Genomic_DNA"/>
</dbReference>
<accession>A0A0Q3PKV6</accession>
<sequence length="200" mass="21894">MTANDPGSCRSTAEFRATEFKDGLIREIPNLRAFAASLSGSMQLADDLVQDTLLKAWSNAEKFEPGTSLRAWLFTILRNTYYSLYRKRGREVQDSEGTYAERMATHGNQESHLDLADFRKALAKLPEEQREVLIMVGATGLSYEEAAEICGVAIGTIKSRVNRARTKLAELLSIGGVDDLGPDRTSAAAMQRVGSESVGS</sequence>
<gene>
    <name evidence="9" type="ORF">ARD30_14110</name>
    <name evidence="10" type="ORF">SAMN05660750_04002</name>
</gene>
<keyword evidence="2 6" id="KW-0805">Transcription regulation</keyword>
<protein>
    <recommendedName>
        <fullName evidence="6">RNA polymerase sigma factor</fullName>
    </recommendedName>
</protein>